<evidence type="ECO:0000313" key="2">
    <source>
        <dbReference type="EMBL" id="BAD73306.1"/>
    </source>
</evidence>
<reference evidence="4" key="2">
    <citation type="journal article" date="2005" name="Nature">
        <title>The map-based sequence of the rice genome.</title>
        <authorList>
            <consortium name="International rice genome sequencing project (IRGSP)"/>
            <person name="Matsumoto T."/>
            <person name="Wu J."/>
            <person name="Kanamori H."/>
            <person name="Katayose Y."/>
            <person name="Fujisawa M."/>
            <person name="Namiki N."/>
            <person name="Mizuno H."/>
            <person name="Yamamoto K."/>
            <person name="Antonio B.A."/>
            <person name="Baba T."/>
            <person name="Sakata K."/>
            <person name="Nagamura Y."/>
            <person name="Aoki H."/>
            <person name="Arikawa K."/>
            <person name="Arita K."/>
            <person name="Bito T."/>
            <person name="Chiden Y."/>
            <person name="Fujitsuka N."/>
            <person name="Fukunaka R."/>
            <person name="Hamada M."/>
            <person name="Harada C."/>
            <person name="Hayashi A."/>
            <person name="Hijishita S."/>
            <person name="Honda M."/>
            <person name="Hosokawa S."/>
            <person name="Ichikawa Y."/>
            <person name="Idonuma A."/>
            <person name="Iijima M."/>
            <person name="Ikeda M."/>
            <person name="Ikeno M."/>
            <person name="Ito K."/>
            <person name="Ito S."/>
            <person name="Ito T."/>
            <person name="Ito Y."/>
            <person name="Ito Y."/>
            <person name="Iwabuchi A."/>
            <person name="Kamiya K."/>
            <person name="Karasawa W."/>
            <person name="Kurita K."/>
            <person name="Katagiri S."/>
            <person name="Kikuta A."/>
            <person name="Kobayashi H."/>
            <person name="Kobayashi N."/>
            <person name="Machita K."/>
            <person name="Maehara T."/>
            <person name="Masukawa M."/>
            <person name="Mizubayashi T."/>
            <person name="Mukai Y."/>
            <person name="Nagasaki H."/>
            <person name="Nagata Y."/>
            <person name="Naito S."/>
            <person name="Nakashima M."/>
            <person name="Nakama Y."/>
            <person name="Nakamichi Y."/>
            <person name="Nakamura M."/>
            <person name="Meguro A."/>
            <person name="Negishi M."/>
            <person name="Ohta I."/>
            <person name="Ohta T."/>
            <person name="Okamoto M."/>
            <person name="Ono N."/>
            <person name="Saji S."/>
            <person name="Sakaguchi M."/>
            <person name="Sakai K."/>
            <person name="Shibata M."/>
            <person name="Shimokawa T."/>
            <person name="Song J."/>
            <person name="Takazaki Y."/>
            <person name="Terasawa K."/>
            <person name="Tsugane M."/>
            <person name="Tsuji K."/>
            <person name="Ueda S."/>
            <person name="Waki K."/>
            <person name="Yamagata H."/>
            <person name="Yamamoto M."/>
            <person name="Yamamoto S."/>
            <person name="Yamane H."/>
            <person name="Yoshiki S."/>
            <person name="Yoshihara R."/>
            <person name="Yukawa K."/>
            <person name="Zhong H."/>
            <person name="Yano M."/>
            <person name="Yuan Q."/>
            <person name="Ouyang S."/>
            <person name="Liu J."/>
            <person name="Jones K.M."/>
            <person name="Gansberger K."/>
            <person name="Moffat K."/>
            <person name="Hill J."/>
            <person name="Bera J."/>
            <person name="Fadrosh D."/>
            <person name="Jin S."/>
            <person name="Johri S."/>
            <person name="Kim M."/>
            <person name="Overton L."/>
            <person name="Reardon M."/>
            <person name="Tsitrin T."/>
            <person name="Vuong H."/>
            <person name="Weaver B."/>
            <person name="Ciecko A."/>
            <person name="Tallon L."/>
            <person name="Jackson J."/>
            <person name="Pai G."/>
            <person name="Aken S.V."/>
            <person name="Utterback T."/>
            <person name="Reidmuller S."/>
            <person name="Feldblyum T."/>
            <person name="Hsiao J."/>
            <person name="Zismann V."/>
            <person name="Iobst S."/>
            <person name="de Vazeille A.R."/>
            <person name="Buell C.R."/>
            <person name="Ying K."/>
            <person name="Li Y."/>
            <person name="Lu T."/>
            <person name="Huang Y."/>
            <person name="Zhao Q."/>
            <person name="Feng Q."/>
            <person name="Zhang L."/>
            <person name="Zhu J."/>
            <person name="Weng Q."/>
            <person name="Mu J."/>
            <person name="Lu Y."/>
            <person name="Fan D."/>
            <person name="Liu Y."/>
            <person name="Guan J."/>
            <person name="Zhang Y."/>
            <person name="Yu S."/>
            <person name="Liu X."/>
            <person name="Zhang Y."/>
            <person name="Hong G."/>
            <person name="Han B."/>
            <person name="Choisne N."/>
            <person name="Demange N."/>
            <person name="Orjeda G."/>
            <person name="Samain S."/>
            <person name="Cattolico L."/>
            <person name="Pelletier E."/>
            <person name="Couloux A."/>
            <person name="Segurens B."/>
            <person name="Wincker P."/>
            <person name="D'Hont A."/>
            <person name="Scarpelli C."/>
            <person name="Weissenbach J."/>
            <person name="Salanoubat M."/>
            <person name="Quetier F."/>
            <person name="Yu Y."/>
            <person name="Kim H.R."/>
            <person name="Rambo T."/>
            <person name="Currie J."/>
            <person name="Collura K."/>
            <person name="Luo M."/>
            <person name="Yang T."/>
            <person name="Ammiraju J.S.S."/>
            <person name="Engler F."/>
            <person name="Soderlund C."/>
            <person name="Wing R.A."/>
            <person name="Palmer L.E."/>
            <person name="de la Bastide M."/>
            <person name="Spiegel L."/>
            <person name="Nascimento L."/>
            <person name="Zutavern T."/>
            <person name="O'Shaughnessy A."/>
            <person name="Dike S."/>
            <person name="Dedhia N."/>
            <person name="Preston R."/>
            <person name="Balija V."/>
            <person name="McCombie W.R."/>
            <person name="Chow T."/>
            <person name="Chen H."/>
            <person name="Chung M."/>
            <person name="Chen C."/>
            <person name="Shaw J."/>
            <person name="Wu H."/>
            <person name="Hsiao K."/>
            <person name="Chao Y."/>
            <person name="Chu M."/>
            <person name="Cheng C."/>
            <person name="Hour A."/>
            <person name="Lee P."/>
            <person name="Lin S."/>
            <person name="Lin Y."/>
            <person name="Liou J."/>
            <person name="Liu S."/>
            <person name="Hsing Y."/>
            <person name="Raghuvanshi S."/>
            <person name="Mohanty A."/>
            <person name="Bharti A.K."/>
            <person name="Gaur A."/>
            <person name="Gupta V."/>
            <person name="Kumar D."/>
            <person name="Ravi V."/>
            <person name="Vij S."/>
            <person name="Kapur A."/>
            <person name="Khurana P."/>
            <person name="Khurana P."/>
            <person name="Khurana J.P."/>
            <person name="Tyagi A.K."/>
            <person name="Gaikwad K."/>
            <person name="Singh A."/>
            <person name="Dalal V."/>
            <person name="Srivastava S."/>
            <person name="Dixit A."/>
            <person name="Pal A.K."/>
            <person name="Ghazi I.A."/>
            <person name="Yadav M."/>
            <person name="Pandit A."/>
            <person name="Bhargava A."/>
            <person name="Sureshbabu K."/>
            <person name="Batra K."/>
            <person name="Sharma T.R."/>
            <person name="Mohapatra T."/>
            <person name="Singh N.K."/>
            <person name="Messing J."/>
            <person name="Nelson A.B."/>
            <person name="Fuks G."/>
            <person name="Kavchok S."/>
            <person name="Keizer G."/>
            <person name="Linton E."/>
            <person name="Llaca V."/>
            <person name="Song R."/>
            <person name="Tanyolac B."/>
            <person name="Young S."/>
            <person name="Ho-Il K."/>
            <person name="Hahn J.H."/>
            <person name="Sangsakoo G."/>
            <person name="Vanavichit A."/>
            <person name="de Mattos Luiz.A.T."/>
            <person name="Zimmer P.D."/>
            <person name="Malone G."/>
            <person name="Dellagostin O."/>
            <person name="de Oliveira A.C."/>
            <person name="Bevan M."/>
            <person name="Bancroft I."/>
            <person name="Minx P."/>
            <person name="Cordum H."/>
            <person name="Wilson R."/>
            <person name="Cheng Z."/>
            <person name="Jin W."/>
            <person name="Jiang J."/>
            <person name="Leong S.A."/>
            <person name="Iwama H."/>
            <person name="Gojobori T."/>
            <person name="Itoh T."/>
            <person name="Niimura Y."/>
            <person name="Fujii Y."/>
            <person name="Habara T."/>
            <person name="Sakai H."/>
            <person name="Sato Y."/>
            <person name="Wilson G."/>
            <person name="Kumar K."/>
            <person name="McCouch S."/>
            <person name="Juretic N."/>
            <person name="Hoen D."/>
            <person name="Wright S."/>
            <person name="Bruskiewich R."/>
            <person name="Bureau T."/>
            <person name="Miyao A."/>
            <person name="Hirochika H."/>
            <person name="Nishikawa T."/>
            <person name="Kadowaki K."/>
            <person name="Sugiura M."/>
            <person name="Burr B."/>
            <person name="Sasaki T."/>
        </authorList>
    </citation>
    <scope>NUCLEOTIDE SEQUENCE [LARGE SCALE GENOMIC DNA]</scope>
    <source>
        <strain evidence="4">cv. Nipponbare</strain>
    </source>
</reference>
<dbReference type="Proteomes" id="UP000817658">
    <property type="component" value="Chromosome 1"/>
</dbReference>
<feature type="compositionally biased region" description="Low complexity" evidence="1">
    <location>
        <begin position="303"/>
        <end position="312"/>
    </location>
</feature>
<dbReference type="Proteomes" id="UP000000763">
    <property type="component" value="Chromosome 1"/>
</dbReference>
<organism evidence="2">
    <name type="scientific">Oryza sativa subsp. japonica</name>
    <name type="common">Rice</name>
    <dbReference type="NCBI Taxonomy" id="39947"/>
    <lineage>
        <taxon>Eukaryota</taxon>
        <taxon>Viridiplantae</taxon>
        <taxon>Streptophyta</taxon>
        <taxon>Embryophyta</taxon>
        <taxon>Tracheophyta</taxon>
        <taxon>Spermatophyta</taxon>
        <taxon>Magnoliopsida</taxon>
        <taxon>Liliopsida</taxon>
        <taxon>Poales</taxon>
        <taxon>Poaceae</taxon>
        <taxon>BOP clade</taxon>
        <taxon>Oryzoideae</taxon>
        <taxon>Oryzeae</taxon>
        <taxon>Oryzinae</taxon>
        <taxon>Oryza</taxon>
        <taxon>Oryza sativa</taxon>
    </lineage>
</organism>
<reference evidence="2" key="1">
    <citation type="journal article" date="2002" name="Nature">
        <title>The genome sequence and structure of rice chromosome 1.</title>
        <authorList>
            <person name="Sasaki T."/>
            <person name="Matsumoto T."/>
            <person name="Yamamoto K."/>
            <person name="Sakata K."/>
            <person name="Baba T."/>
            <person name="Katayose Y."/>
            <person name="Wu J."/>
            <person name="Niimura Y."/>
            <person name="Cheng Z."/>
            <person name="Nagamura Y."/>
            <person name="Antonio B.A."/>
            <person name="Kanamori H."/>
            <person name="Hosokawa S."/>
            <person name="Masukawa M."/>
            <person name="Arikawa K."/>
            <person name="Chiden Y."/>
            <person name="Hayashi M."/>
            <person name="Okamoto M."/>
            <person name="Ando T."/>
            <person name="Aoki H."/>
            <person name="Arita K."/>
            <person name="Hamada M."/>
            <person name="Harada C."/>
            <person name="Hijishita S."/>
            <person name="Honda M."/>
            <person name="Ichikawa Y."/>
            <person name="Idonuma A."/>
            <person name="Iijima M."/>
            <person name="Ikeda M."/>
            <person name="Ikeno M."/>
            <person name="Itoh S."/>
            <person name="Itoh T."/>
            <person name="Itoh Y."/>
            <person name="Itoh Y."/>
            <person name="Iwabuchi A."/>
            <person name="Kamiya K."/>
            <person name="Karasawa W."/>
            <person name="Katagiri S."/>
            <person name="Kikuta A."/>
            <person name="Kobayashi N."/>
            <person name="Kono I."/>
            <person name="Machita K."/>
            <person name="Maehara T."/>
            <person name="Mizuno H."/>
            <person name="Mizubayashi T."/>
            <person name="Mukai Y."/>
            <person name="Nagasaki H."/>
            <person name="Nakashima M."/>
            <person name="Nakama Y."/>
            <person name="Nakamichi Y."/>
            <person name="Nakamura M."/>
            <person name="Namiki N."/>
            <person name="Negishi M."/>
            <person name="Ohta I."/>
            <person name="Ono N."/>
            <person name="Saji S."/>
            <person name="Sakai K."/>
            <person name="Shibata M."/>
            <person name="Shimokawa T."/>
            <person name="Shomura A."/>
            <person name="Song J."/>
            <person name="Takazaki Y."/>
            <person name="Terasawa K."/>
            <person name="Tsuji K."/>
            <person name="Waki K."/>
            <person name="Yamagata H."/>
            <person name="Yamane H."/>
            <person name="Yoshiki S."/>
            <person name="Yoshihara R."/>
            <person name="Yukawa K."/>
            <person name="Zhong H."/>
            <person name="Iwama H."/>
            <person name="Endo T."/>
            <person name="Ito H."/>
            <person name="Hahn J.H."/>
            <person name="Kim H.I."/>
            <person name="Eun M.Y."/>
            <person name="Yano M."/>
            <person name="Jiang J."/>
            <person name="Gojobori T."/>
        </authorList>
    </citation>
    <scope>NUCLEOTIDE SEQUENCE</scope>
</reference>
<dbReference type="EMBL" id="AP003223">
    <property type="protein sequence ID" value="BAD73306.1"/>
    <property type="molecule type" value="Genomic_DNA"/>
</dbReference>
<accession>Q5QMR1</accession>
<reference evidence="4" key="3">
    <citation type="journal article" date="2008" name="Nucleic Acids Res.">
        <title>The rice annotation project database (RAP-DB): 2008 update.</title>
        <authorList>
            <consortium name="The rice annotation project (RAP)"/>
        </authorList>
    </citation>
    <scope>GENOME REANNOTATION</scope>
    <source>
        <strain evidence="4">cv. Nipponbare</strain>
    </source>
</reference>
<feature type="region of interest" description="Disordered" evidence="1">
    <location>
        <begin position="303"/>
        <end position="364"/>
    </location>
</feature>
<dbReference type="AlphaFoldDB" id="Q5QMR1"/>
<feature type="compositionally biased region" description="Low complexity" evidence="1">
    <location>
        <begin position="355"/>
        <end position="364"/>
    </location>
</feature>
<name>Q5QMR1_ORYSJ</name>
<sequence>MDGPTGRIWPRSSIGRQPSSARQIARSTCALGCACAKRAPSERRWSRGCVPPATHKPQHTSPTISTPMGDDRSVRRHHVVAHTQLHTRAMHDTERGRCTHATRCFLIAHMVQEDSDAAPQPTQSKPNPKPRGNSRLDLSTGGGRGARLRTSDRRRVASATESHGSHGETTADFDAPSGSLSRLVQREPRESTQPHQPTRSVPPPFLFLPNASNPANQPLPLCFPPLLPLLFTLHFLFFTGSDYPSLSLSLSLSLFYYNYYSCSAFWCLASTPQRQPVSHTAPRAQLGSHFPRPFLRLGFLTPSSSTSTVSSPPARPKTLATSRPRRPWRPPRAPPPPPSPARSASPPTPPPPAAPSTSRAAARR</sequence>
<evidence type="ECO:0000313" key="3">
    <source>
        <dbReference type="EMBL" id="BAD73359.1"/>
    </source>
</evidence>
<gene>
    <name evidence="2" type="ORF">P0007F06.22</name>
    <name evidence="3" type="ORF">P0485G01.12</name>
</gene>
<evidence type="ECO:0000313" key="4">
    <source>
        <dbReference type="Proteomes" id="UP000000763"/>
    </source>
</evidence>
<dbReference type="EMBL" id="AP003264">
    <property type="protein sequence ID" value="BAD73359.1"/>
    <property type="molecule type" value="Genomic_DNA"/>
</dbReference>
<feature type="region of interest" description="Disordered" evidence="1">
    <location>
        <begin position="44"/>
        <end position="73"/>
    </location>
</feature>
<feature type="region of interest" description="Disordered" evidence="1">
    <location>
        <begin position="114"/>
        <end position="178"/>
    </location>
</feature>
<protein>
    <submittedName>
        <fullName evidence="2">Uncharacterized protein</fullName>
    </submittedName>
</protein>
<evidence type="ECO:0000256" key="1">
    <source>
        <dbReference type="SAM" id="MobiDB-lite"/>
    </source>
</evidence>
<proteinExistence type="predicted"/>
<feature type="compositionally biased region" description="Pro residues" evidence="1">
    <location>
        <begin position="330"/>
        <end position="354"/>
    </location>
</feature>
<feature type="region of interest" description="Disordered" evidence="1">
    <location>
        <begin position="1"/>
        <end position="21"/>
    </location>
</feature>